<gene>
    <name evidence="3" type="ORF">UFOPK2975_00633</name>
</gene>
<sequence length="375" mass="41182">MAYNLADAEIHCRRHGRIETVPNTTPGLVCAHHHLYSSLARGMPAPPTAPTKFIEVLQQVWWRLDAALDADMIYWSAALGAVEALMNGTTAIIDHHESPNMIEGSLSLISKACSDVGVRVNTCYGVTDRWDNNGQLHSKVSPLSKMTDAAQRGLAECERFIAGGGAGMIGVHSAFTCCDETLNAAADMAKRLNVGVHIHVAEGEDDAHAATRLAKLATDDWLLVHGVHLKSPLLGRLVHNPRSNMNNHVGYGAPTSKSNTILLGTDGIGADMLEESRLAYARLREFNIAETPDTVSQWLNNAYQIFPEAEHDTVTWNYDQIQSPWHVAFTPGTRVTDVVIDNQAVIRDGLPTRVDLHEIRSKAHEQALRLFERLQ</sequence>
<dbReference type="AlphaFoldDB" id="A0A6J6XAR9"/>
<dbReference type="InterPro" id="IPR050287">
    <property type="entry name" value="MTA/SAH_deaminase"/>
</dbReference>
<reference evidence="3" key="1">
    <citation type="submission" date="2020-05" db="EMBL/GenBank/DDBJ databases">
        <authorList>
            <person name="Chiriac C."/>
            <person name="Salcher M."/>
            <person name="Ghai R."/>
            <person name="Kavagutti S V."/>
        </authorList>
    </citation>
    <scope>NUCLEOTIDE SEQUENCE</scope>
</reference>
<dbReference type="PANTHER" id="PTHR43794">
    <property type="entry name" value="AMINOHYDROLASE SSNA-RELATED"/>
    <property type="match status" value="1"/>
</dbReference>
<dbReference type="Pfam" id="PF01979">
    <property type="entry name" value="Amidohydro_1"/>
    <property type="match status" value="1"/>
</dbReference>
<evidence type="ECO:0000256" key="1">
    <source>
        <dbReference type="ARBA" id="ARBA00022801"/>
    </source>
</evidence>
<name>A0A6J6XAR9_9ZZZZ</name>
<dbReference type="SUPFAM" id="SSF51338">
    <property type="entry name" value="Composite domain of metallo-dependent hydrolases"/>
    <property type="match status" value="1"/>
</dbReference>
<proteinExistence type="predicted"/>
<dbReference type="InterPro" id="IPR011059">
    <property type="entry name" value="Metal-dep_hydrolase_composite"/>
</dbReference>
<evidence type="ECO:0000259" key="2">
    <source>
        <dbReference type="Pfam" id="PF01979"/>
    </source>
</evidence>
<organism evidence="3">
    <name type="scientific">freshwater metagenome</name>
    <dbReference type="NCBI Taxonomy" id="449393"/>
    <lineage>
        <taxon>unclassified sequences</taxon>
        <taxon>metagenomes</taxon>
        <taxon>ecological metagenomes</taxon>
    </lineage>
</organism>
<keyword evidence="1" id="KW-0378">Hydrolase</keyword>
<dbReference type="EMBL" id="CAFAAG010000036">
    <property type="protein sequence ID" value="CAB4791137.1"/>
    <property type="molecule type" value="Genomic_DNA"/>
</dbReference>
<protein>
    <submittedName>
        <fullName evidence="3">Unannotated protein</fullName>
    </submittedName>
</protein>
<dbReference type="GO" id="GO:0016810">
    <property type="term" value="F:hydrolase activity, acting on carbon-nitrogen (but not peptide) bonds"/>
    <property type="evidence" value="ECO:0007669"/>
    <property type="project" value="InterPro"/>
</dbReference>
<dbReference type="PANTHER" id="PTHR43794:SF11">
    <property type="entry name" value="AMIDOHYDROLASE-RELATED DOMAIN-CONTAINING PROTEIN"/>
    <property type="match status" value="1"/>
</dbReference>
<dbReference type="Gene3D" id="3.20.20.140">
    <property type="entry name" value="Metal-dependent hydrolases"/>
    <property type="match status" value="1"/>
</dbReference>
<dbReference type="SUPFAM" id="SSF51556">
    <property type="entry name" value="Metallo-dependent hydrolases"/>
    <property type="match status" value="1"/>
</dbReference>
<feature type="domain" description="Amidohydrolase-related" evidence="2">
    <location>
        <begin position="25"/>
        <end position="283"/>
    </location>
</feature>
<accession>A0A6J6XAR9</accession>
<dbReference type="InterPro" id="IPR006680">
    <property type="entry name" value="Amidohydro-rel"/>
</dbReference>
<evidence type="ECO:0000313" key="3">
    <source>
        <dbReference type="EMBL" id="CAB4791137.1"/>
    </source>
</evidence>
<dbReference type="InterPro" id="IPR032466">
    <property type="entry name" value="Metal_Hydrolase"/>
</dbReference>